<name>A0A4P9WDG1_9FUNG</name>
<dbReference type="OrthoDB" id="2113814at2759"/>
<dbReference type="EMBL" id="KZ995404">
    <property type="protein sequence ID" value="RKO90739.1"/>
    <property type="molecule type" value="Genomic_DNA"/>
</dbReference>
<keyword evidence="3" id="KW-1185">Reference proteome</keyword>
<evidence type="ECO:0000313" key="2">
    <source>
        <dbReference type="EMBL" id="RKO90739.1"/>
    </source>
</evidence>
<dbReference type="Proteomes" id="UP000269721">
    <property type="component" value="Unassembled WGS sequence"/>
</dbReference>
<sequence>DEKRRVYLAYQGRWGFIEDWLLKKAHRFPVFQQLVDDIKANPTYYKTFFDISEEEPSFADSPEMKKIKGEMDENKRQAKLLEKELSNTSEKRAFIQHELEAISEKVQGIKILLEGMRRRAGREEVKPSVEISLLP</sequence>
<evidence type="ECO:0000256" key="1">
    <source>
        <dbReference type="SAM" id="Coils"/>
    </source>
</evidence>
<protein>
    <submittedName>
        <fullName evidence="2">Uncharacterized protein</fullName>
    </submittedName>
</protein>
<keyword evidence="1" id="KW-0175">Coiled coil</keyword>
<feature type="coiled-coil region" evidence="1">
    <location>
        <begin position="64"/>
        <end position="98"/>
    </location>
</feature>
<dbReference type="AlphaFoldDB" id="A0A4P9WDG1"/>
<evidence type="ECO:0000313" key="3">
    <source>
        <dbReference type="Proteomes" id="UP000269721"/>
    </source>
</evidence>
<organism evidence="2 3">
    <name type="scientific">Blyttiomyces helicus</name>
    <dbReference type="NCBI Taxonomy" id="388810"/>
    <lineage>
        <taxon>Eukaryota</taxon>
        <taxon>Fungi</taxon>
        <taxon>Fungi incertae sedis</taxon>
        <taxon>Chytridiomycota</taxon>
        <taxon>Chytridiomycota incertae sedis</taxon>
        <taxon>Chytridiomycetes</taxon>
        <taxon>Chytridiomycetes incertae sedis</taxon>
        <taxon>Blyttiomyces</taxon>
    </lineage>
</organism>
<gene>
    <name evidence="2" type="ORF">BDK51DRAFT_28174</name>
</gene>
<feature type="non-terminal residue" evidence="2">
    <location>
        <position position="1"/>
    </location>
</feature>
<reference evidence="3" key="1">
    <citation type="journal article" date="2018" name="Nat. Microbiol.">
        <title>Leveraging single-cell genomics to expand the fungal tree of life.</title>
        <authorList>
            <person name="Ahrendt S.R."/>
            <person name="Quandt C.A."/>
            <person name="Ciobanu D."/>
            <person name="Clum A."/>
            <person name="Salamov A."/>
            <person name="Andreopoulos B."/>
            <person name="Cheng J.F."/>
            <person name="Woyke T."/>
            <person name="Pelin A."/>
            <person name="Henrissat B."/>
            <person name="Reynolds N.K."/>
            <person name="Benny G.L."/>
            <person name="Smith M.E."/>
            <person name="James T.Y."/>
            <person name="Grigoriev I.V."/>
        </authorList>
    </citation>
    <scope>NUCLEOTIDE SEQUENCE [LARGE SCALE GENOMIC DNA]</scope>
</reference>
<accession>A0A4P9WDG1</accession>
<proteinExistence type="predicted"/>